<dbReference type="Proteomes" id="UP000618591">
    <property type="component" value="Unassembled WGS sequence"/>
</dbReference>
<keyword evidence="2" id="KW-1185">Reference proteome</keyword>
<gene>
    <name evidence="1" type="ORF">GCM10011395_11010</name>
</gene>
<reference evidence="2" key="1">
    <citation type="journal article" date="2019" name="Int. J. Syst. Evol. Microbiol.">
        <title>The Global Catalogue of Microorganisms (GCM) 10K type strain sequencing project: providing services to taxonomists for standard genome sequencing and annotation.</title>
        <authorList>
            <consortium name="The Broad Institute Genomics Platform"/>
            <consortium name="The Broad Institute Genome Sequencing Center for Infectious Disease"/>
            <person name="Wu L."/>
            <person name="Ma J."/>
        </authorList>
    </citation>
    <scope>NUCLEOTIDE SEQUENCE [LARGE SCALE GENOMIC DNA]</scope>
    <source>
        <strain evidence="2">CGMCC 1.10106</strain>
    </source>
</reference>
<dbReference type="RefSeq" id="WP_188445874.1">
    <property type="nucleotide sequence ID" value="NZ_BMDW01000005.1"/>
</dbReference>
<organism evidence="1 2">
    <name type="scientific">Sphingomonas psychrolutea</name>
    <dbReference type="NCBI Taxonomy" id="1259676"/>
    <lineage>
        <taxon>Bacteria</taxon>
        <taxon>Pseudomonadati</taxon>
        <taxon>Pseudomonadota</taxon>
        <taxon>Alphaproteobacteria</taxon>
        <taxon>Sphingomonadales</taxon>
        <taxon>Sphingomonadaceae</taxon>
        <taxon>Sphingomonas</taxon>
    </lineage>
</organism>
<protein>
    <submittedName>
        <fullName evidence="1">Uncharacterized protein</fullName>
    </submittedName>
</protein>
<comment type="caution">
    <text evidence="1">The sequence shown here is derived from an EMBL/GenBank/DDBJ whole genome shotgun (WGS) entry which is preliminary data.</text>
</comment>
<evidence type="ECO:0000313" key="2">
    <source>
        <dbReference type="Proteomes" id="UP000618591"/>
    </source>
</evidence>
<name>A0ABQ1GEX9_9SPHN</name>
<dbReference type="EMBL" id="BMDW01000005">
    <property type="protein sequence ID" value="GGA42519.1"/>
    <property type="molecule type" value="Genomic_DNA"/>
</dbReference>
<accession>A0ABQ1GEX9</accession>
<evidence type="ECO:0000313" key="1">
    <source>
        <dbReference type="EMBL" id="GGA42519.1"/>
    </source>
</evidence>
<sequence>MDAAYATRDPVQAELAARVAGIGHRARTVSIATLASEVDAIRAAALPHGLYPAVAVTHAIEAALARGERGALVIGWLDILRDAVACDRHDGPACETYLAACSVRLSG</sequence>
<proteinExistence type="predicted"/>